<keyword evidence="2" id="KW-1185">Reference proteome</keyword>
<proteinExistence type="predicted"/>
<dbReference type="Proteomes" id="UP001235939">
    <property type="component" value="Chromosome 21"/>
</dbReference>
<gene>
    <name evidence="1" type="ORF">LAZ67_21001157</name>
</gene>
<name>A0ABY6LPA0_9ARAC</name>
<dbReference type="EMBL" id="CP092883">
    <property type="protein sequence ID" value="UYV82156.1"/>
    <property type="molecule type" value="Genomic_DNA"/>
</dbReference>
<evidence type="ECO:0000313" key="1">
    <source>
        <dbReference type="EMBL" id="UYV82156.1"/>
    </source>
</evidence>
<evidence type="ECO:0000313" key="2">
    <source>
        <dbReference type="Proteomes" id="UP001235939"/>
    </source>
</evidence>
<accession>A0ABY6LPA0</accession>
<sequence length="112" mass="12754">MVHCCATLCVGVQQSIPTEYASPQPTFNWYSEARVAAAKTMQVPVQRIQLWTHKPFSELAKYPFLINQEKLTTDAFRAVGPHRTTLMRANSPKQMAQAISKFQLHDKEMPFS</sequence>
<protein>
    <submittedName>
        <fullName evidence="1">Uncharacterized protein</fullName>
    </submittedName>
</protein>
<reference evidence="1 2" key="1">
    <citation type="submission" date="2022-01" db="EMBL/GenBank/DDBJ databases">
        <title>A chromosomal length assembly of Cordylochernes scorpioides.</title>
        <authorList>
            <person name="Zeh D."/>
            <person name="Zeh J."/>
        </authorList>
    </citation>
    <scope>NUCLEOTIDE SEQUENCE [LARGE SCALE GENOMIC DNA]</scope>
    <source>
        <strain evidence="1">IN4F17</strain>
        <tissue evidence="1">Whole Body</tissue>
    </source>
</reference>
<organism evidence="1 2">
    <name type="scientific">Cordylochernes scorpioides</name>
    <dbReference type="NCBI Taxonomy" id="51811"/>
    <lineage>
        <taxon>Eukaryota</taxon>
        <taxon>Metazoa</taxon>
        <taxon>Ecdysozoa</taxon>
        <taxon>Arthropoda</taxon>
        <taxon>Chelicerata</taxon>
        <taxon>Arachnida</taxon>
        <taxon>Pseudoscorpiones</taxon>
        <taxon>Cheliferoidea</taxon>
        <taxon>Chernetidae</taxon>
        <taxon>Cordylochernes</taxon>
    </lineage>
</organism>